<dbReference type="Gene3D" id="3.30.450.40">
    <property type="match status" value="1"/>
</dbReference>
<reference evidence="10 11" key="1">
    <citation type="submission" date="2014-08" db="EMBL/GenBank/DDBJ databases">
        <authorList>
            <person name="Hassan Y.I."/>
            <person name="Lepp D."/>
            <person name="Zhou T."/>
        </authorList>
    </citation>
    <scope>NUCLEOTIDE SEQUENCE [LARGE SCALE GENOMIC DNA]</scope>
    <source>
        <strain evidence="10 11">IFO13584</strain>
    </source>
</reference>
<dbReference type="CDD" id="cd00082">
    <property type="entry name" value="HisKA"/>
    <property type="match status" value="1"/>
</dbReference>
<evidence type="ECO:0000256" key="3">
    <source>
        <dbReference type="ARBA" id="ARBA00022553"/>
    </source>
</evidence>
<dbReference type="Pfam" id="PF01590">
    <property type="entry name" value="GAF"/>
    <property type="match status" value="1"/>
</dbReference>
<dbReference type="InterPro" id="IPR003594">
    <property type="entry name" value="HATPase_dom"/>
</dbReference>
<dbReference type="InterPro" id="IPR004358">
    <property type="entry name" value="Sig_transdc_His_kin-like_C"/>
</dbReference>
<dbReference type="PANTHER" id="PTHR42878:SF7">
    <property type="entry name" value="SENSOR HISTIDINE KINASE GLRK"/>
    <property type="match status" value="1"/>
</dbReference>
<dbReference type="GO" id="GO:0000155">
    <property type="term" value="F:phosphorelay sensor kinase activity"/>
    <property type="evidence" value="ECO:0007669"/>
    <property type="project" value="InterPro"/>
</dbReference>
<dbReference type="GO" id="GO:0007234">
    <property type="term" value="P:osmosensory signaling via phosphorelay pathway"/>
    <property type="evidence" value="ECO:0007669"/>
    <property type="project" value="TreeGrafter"/>
</dbReference>
<keyword evidence="8" id="KW-0902">Two-component regulatory system</keyword>
<evidence type="ECO:0000256" key="8">
    <source>
        <dbReference type="ARBA" id="ARBA00023012"/>
    </source>
</evidence>
<dbReference type="RefSeq" id="WP_035082165.1">
    <property type="nucleotide sequence ID" value="NZ_JQGC01000007.1"/>
</dbReference>
<keyword evidence="6 10" id="KW-0418">Kinase</keyword>
<dbReference type="Pfam" id="PF00512">
    <property type="entry name" value="HisKA"/>
    <property type="match status" value="1"/>
</dbReference>
<dbReference type="Gene3D" id="3.30.565.10">
    <property type="entry name" value="Histidine kinase-like ATPase, C-terminal domain"/>
    <property type="match status" value="1"/>
</dbReference>
<dbReference type="PANTHER" id="PTHR42878">
    <property type="entry name" value="TWO-COMPONENT HISTIDINE KINASE"/>
    <property type="match status" value="1"/>
</dbReference>
<comment type="catalytic activity">
    <reaction evidence="1">
        <text>ATP + protein L-histidine = ADP + protein N-phospho-L-histidine.</text>
        <dbReference type="EC" id="2.7.13.3"/>
    </reaction>
</comment>
<keyword evidence="7" id="KW-0067">ATP-binding</keyword>
<dbReference type="InterPro" id="IPR029016">
    <property type="entry name" value="GAF-like_dom_sf"/>
</dbReference>
<keyword evidence="4" id="KW-0808">Transferase</keyword>
<keyword evidence="5" id="KW-0547">Nucleotide-binding</keyword>
<proteinExistence type="predicted"/>
<dbReference type="InterPro" id="IPR003661">
    <property type="entry name" value="HisK_dim/P_dom"/>
</dbReference>
<feature type="domain" description="Histidine kinase" evidence="9">
    <location>
        <begin position="180"/>
        <end position="390"/>
    </location>
</feature>
<dbReference type="STRING" id="46914.JP75_09520"/>
<keyword evidence="11" id="KW-1185">Reference proteome</keyword>
<sequence length="390" mass="42767">MPHDFQNDIDAIQKIAAVPTILDVVCRATGMGFAAVARVTEERWVACQVLDDIHFGLPPGGELKVETTLCHEVRQHRRVIAIDNVAEDATYKSHLTPQIYGLQSYISVPIMLPDGRFFGTLCAIDPNPHNVNNPQIIGTFTLFAELIAYHLDAEDRINIAETKVIDGEAFSDLREQFIAVLGHDLRNPLAGLEGGRRVLATMHDDPKSVRILRLMGESVSRMSGLIDNLMDFARGRLGGGIGLQRVADQRLEPLLAQIVNEIKAGHPEREIEMHFDLSRGVDVDRARIGQMFSNLLGNAITHGAQDQPIVVEAAITDGRLLLSVANGGRPIPAEALDRLFQPFQRGEGEKRFHGLGLGLYIASQIAAAHGGAIEVSSDARETRFTFTMPL</sequence>
<dbReference type="EMBL" id="JQGC01000007">
    <property type="protein sequence ID" value="KFL31138.1"/>
    <property type="molecule type" value="Genomic_DNA"/>
</dbReference>
<evidence type="ECO:0000259" key="9">
    <source>
        <dbReference type="PROSITE" id="PS50109"/>
    </source>
</evidence>
<evidence type="ECO:0000256" key="4">
    <source>
        <dbReference type="ARBA" id="ARBA00022679"/>
    </source>
</evidence>
<dbReference type="GO" id="GO:0030295">
    <property type="term" value="F:protein kinase activator activity"/>
    <property type="evidence" value="ECO:0007669"/>
    <property type="project" value="TreeGrafter"/>
</dbReference>
<dbReference type="SUPFAM" id="SSF55874">
    <property type="entry name" value="ATPase domain of HSP90 chaperone/DNA topoisomerase II/histidine kinase"/>
    <property type="match status" value="1"/>
</dbReference>
<dbReference type="EC" id="2.7.13.3" evidence="2"/>
<dbReference type="InterPro" id="IPR050351">
    <property type="entry name" value="BphY/WalK/GraS-like"/>
</dbReference>
<organism evidence="10 11">
    <name type="scientific">Devosia riboflavina</name>
    <dbReference type="NCBI Taxonomy" id="46914"/>
    <lineage>
        <taxon>Bacteria</taxon>
        <taxon>Pseudomonadati</taxon>
        <taxon>Pseudomonadota</taxon>
        <taxon>Alphaproteobacteria</taxon>
        <taxon>Hyphomicrobiales</taxon>
        <taxon>Devosiaceae</taxon>
        <taxon>Devosia</taxon>
    </lineage>
</organism>
<dbReference type="GO" id="GO:0005524">
    <property type="term" value="F:ATP binding"/>
    <property type="evidence" value="ECO:0007669"/>
    <property type="project" value="UniProtKB-KW"/>
</dbReference>
<dbReference type="AlphaFoldDB" id="A0A087M2N5"/>
<protein>
    <recommendedName>
        <fullName evidence="2">histidine kinase</fullName>
        <ecNumber evidence="2">2.7.13.3</ecNumber>
    </recommendedName>
</protein>
<evidence type="ECO:0000313" key="10">
    <source>
        <dbReference type="EMBL" id="KFL31138.1"/>
    </source>
</evidence>
<name>A0A087M2N5_9HYPH</name>
<dbReference type="SMART" id="SM00387">
    <property type="entry name" value="HATPase_c"/>
    <property type="match status" value="1"/>
</dbReference>
<dbReference type="PRINTS" id="PR00344">
    <property type="entry name" value="BCTRLSENSOR"/>
</dbReference>
<comment type="caution">
    <text evidence="10">The sequence shown here is derived from an EMBL/GenBank/DDBJ whole genome shotgun (WGS) entry which is preliminary data.</text>
</comment>
<evidence type="ECO:0000256" key="2">
    <source>
        <dbReference type="ARBA" id="ARBA00012438"/>
    </source>
</evidence>
<dbReference type="InterPro" id="IPR036890">
    <property type="entry name" value="HATPase_C_sf"/>
</dbReference>
<keyword evidence="3" id="KW-0597">Phosphoprotein</keyword>
<dbReference type="SUPFAM" id="SSF55781">
    <property type="entry name" value="GAF domain-like"/>
    <property type="match status" value="1"/>
</dbReference>
<gene>
    <name evidence="10" type="ORF">JP75_09520</name>
</gene>
<dbReference type="Pfam" id="PF02518">
    <property type="entry name" value="HATPase_c"/>
    <property type="match status" value="1"/>
</dbReference>
<dbReference type="SMART" id="SM00388">
    <property type="entry name" value="HisKA"/>
    <property type="match status" value="1"/>
</dbReference>
<dbReference type="OrthoDB" id="9795133at2"/>
<dbReference type="InterPro" id="IPR036097">
    <property type="entry name" value="HisK_dim/P_sf"/>
</dbReference>
<dbReference type="PROSITE" id="PS50109">
    <property type="entry name" value="HIS_KIN"/>
    <property type="match status" value="1"/>
</dbReference>
<dbReference type="CDD" id="cd00075">
    <property type="entry name" value="HATPase"/>
    <property type="match status" value="1"/>
</dbReference>
<dbReference type="InterPro" id="IPR003018">
    <property type="entry name" value="GAF"/>
</dbReference>
<evidence type="ECO:0000256" key="6">
    <source>
        <dbReference type="ARBA" id="ARBA00022777"/>
    </source>
</evidence>
<dbReference type="InterPro" id="IPR005467">
    <property type="entry name" value="His_kinase_dom"/>
</dbReference>
<accession>A0A087M2N5</accession>
<dbReference type="SMART" id="SM00065">
    <property type="entry name" value="GAF"/>
    <property type="match status" value="1"/>
</dbReference>
<evidence type="ECO:0000313" key="11">
    <source>
        <dbReference type="Proteomes" id="UP000028981"/>
    </source>
</evidence>
<evidence type="ECO:0000256" key="1">
    <source>
        <dbReference type="ARBA" id="ARBA00000085"/>
    </source>
</evidence>
<dbReference type="SUPFAM" id="SSF47384">
    <property type="entry name" value="Homodimeric domain of signal transducing histidine kinase"/>
    <property type="match status" value="1"/>
</dbReference>
<dbReference type="Gene3D" id="1.10.287.130">
    <property type="match status" value="1"/>
</dbReference>
<evidence type="ECO:0000256" key="7">
    <source>
        <dbReference type="ARBA" id="ARBA00022840"/>
    </source>
</evidence>
<dbReference type="GO" id="GO:0000156">
    <property type="term" value="F:phosphorelay response regulator activity"/>
    <property type="evidence" value="ECO:0007669"/>
    <property type="project" value="TreeGrafter"/>
</dbReference>
<dbReference type="Proteomes" id="UP000028981">
    <property type="component" value="Unassembled WGS sequence"/>
</dbReference>
<evidence type="ECO:0000256" key="5">
    <source>
        <dbReference type="ARBA" id="ARBA00022741"/>
    </source>
</evidence>